<dbReference type="EMBL" id="JAGQKX010000030">
    <property type="protein sequence ID" value="MCA9390094.1"/>
    <property type="molecule type" value="Genomic_DNA"/>
</dbReference>
<evidence type="ECO:0000313" key="2">
    <source>
        <dbReference type="EMBL" id="MCA9390094.1"/>
    </source>
</evidence>
<evidence type="ECO:0000256" key="1">
    <source>
        <dbReference type="SAM" id="Phobius"/>
    </source>
</evidence>
<reference evidence="2" key="1">
    <citation type="submission" date="2020-04" db="EMBL/GenBank/DDBJ databases">
        <authorList>
            <person name="Zhang T."/>
        </authorList>
    </citation>
    <scope>NUCLEOTIDE SEQUENCE</scope>
    <source>
        <strain evidence="2">HKST-UBA01</strain>
    </source>
</reference>
<evidence type="ECO:0000313" key="3">
    <source>
        <dbReference type="Proteomes" id="UP000701698"/>
    </source>
</evidence>
<feature type="transmembrane region" description="Helical" evidence="1">
    <location>
        <begin position="73"/>
        <end position="98"/>
    </location>
</feature>
<keyword evidence="1" id="KW-1133">Transmembrane helix</keyword>
<proteinExistence type="predicted"/>
<sequence>MTKLHYGLIIVFLFIFGSIFFIPEPAQAQVVGALRPTPQTFCPDPTDPTKPDPDATYVALVNRCVYIDEFAQLLLNLMILIGVFAAIYRLSIGFFLFITAQGDPTSLQNGREALTEAVVGLLIVVGAWALIQLFNAFLPANWLVNLT</sequence>
<comment type="caution">
    <text evidence="2">The sequence shown here is derived from an EMBL/GenBank/DDBJ whole genome shotgun (WGS) entry which is preliminary data.</text>
</comment>
<organism evidence="2 3">
    <name type="scientific">candidate division WWE3 bacterium</name>
    <dbReference type="NCBI Taxonomy" id="2053526"/>
    <lineage>
        <taxon>Bacteria</taxon>
        <taxon>Katanobacteria</taxon>
    </lineage>
</organism>
<keyword evidence="1" id="KW-0472">Membrane</keyword>
<dbReference type="Proteomes" id="UP000701698">
    <property type="component" value="Unassembled WGS sequence"/>
</dbReference>
<feature type="transmembrane region" description="Helical" evidence="1">
    <location>
        <begin position="118"/>
        <end position="138"/>
    </location>
</feature>
<gene>
    <name evidence="2" type="ORF">KC571_01710</name>
</gene>
<name>A0A955LGF1_UNCKA</name>
<accession>A0A955LGF1</accession>
<reference evidence="2" key="2">
    <citation type="journal article" date="2021" name="Microbiome">
        <title>Successional dynamics and alternative stable states in a saline activated sludge microbial community over 9 years.</title>
        <authorList>
            <person name="Wang Y."/>
            <person name="Ye J."/>
            <person name="Ju F."/>
            <person name="Liu L."/>
            <person name="Boyd J.A."/>
            <person name="Deng Y."/>
            <person name="Parks D.H."/>
            <person name="Jiang X."/>
            <person name="Yin X."/>
            <person name="Woodcroft B.J."/>
            <person name="Tyson G.W."/>
            <person name="Hugenholtz P."/>
            <person name="Polz M.F."/>
            <person name="Zhang T."/>
        </authorList>
    </citation>
    <scope>NUCLEOTIDE SEQUENCE</scope>
    <source>
        <strain evidence="2">HKST-UBA01</strain>
    </source>
</reference>
<protein>
    <submittedName>
        <fullName evidence="2">Uncharacterized protein</fullName>
    </submittedName>
</protein>
<keyword evidence="1" id="KW-0812">Transmembrane</keyword>
<dbReference type="AlphaFoldDB" id="A0A955LGF1"/>